<dbReference type="Proteomes" id="UP000663848">
    <property type="component" value="Unassembled WGS sequence"/>
</dbReference>
<accession>A0A822EXX8</accession>
<evidence type="ECO:0008006" key="3">
    <source>
        <dbReference type="Google" id="ProtNLM"/>
    </source>
</evidence>
<dbReference type="EMBL" id="CAJOBR010077163">
    <property type="protein sequence ID" value="CAF5114530.1"/>
    <property type="molecule type" value="Genomic_DNA"/>
</dbReference>
<organism evidence="1 2">
    <name type="scientific">Rotaria socialis</name>
    <dbReference type="NCBI Taxonomy" id="392032"/>
    <lineage>
        <taxon>Eukaryota</taxon>
        <taxon>Metazoa</taxon>
        <taxon>Spiralia</taxon>
        <taxon>Gnathifera</taxon>
        <taxon>Rotifera</taxon>
        <taxon>Eurotatoria</taxon>
        <taxon>Bdelloidea</taxon>
        <taxon>Philodinida</taxon>
        <taxon>Philodinidae</taxon>
        <taxon>Rotaria</taxon>
    </lineage>
</organism>
<name>A0A822EXX8_9BILA</name>
<reference evidence="1" key="1">
    <citation type="submission" date="2021-02" db="EMBL/GenBank/DDBJ databases">
        <authorList>
            <person name="Nowell W R."/>
        </authorList>
    </citation>
    <scope>NUCLEOTIDE SEQUENCE</scope>
</reference>
<sequence>SSAAYCATVTYNNCGATSCGVGLCCTRYGYCDRVGPYCGYKKSGSNSESVSLEGEFKGEA</sequence>
<gene>
    <name evidence="1" type="ORF">QYT958_LOCUS45668</name>
</gene>
<evidence type="ECO:0000313" key="1">
    <source>
        <dbReference type="EMBL" id="CAF5114530.1"/>
    </source>
</evidence>
<feature type="non-terminal residue" evidence="1">
    <location>
        <position position="60"/>
    </location>
</feature>
<evidence type="ECO:0000313" key="2">
    <source>
        <dbReference type="Proteomes" id="UP000663848"/>
    </source>
</evidence>
<protein>
    <recommendedName>
        <fullName evidence="3">Chitin-binding type-1 domain-containing protein</fullName>
    </recommendedName>
</protein>
<comment type="caution">
    <text evidence="1">The sequence shown here is derived from an EMBL/GenBank/DDBJ whole genome shotgun (WGS) entry which is preliminary data.</text>
</comment>
<dbReference type="AlphaFoldDB" id="A0A822EXX8"/>
<proteinExistence type="predicted"/>
<feature type="non-terminal residue" evidence="1">
    <location>
        <position position="1"/>
    </location>
</feature>